<evidence type="ECO:0000313" key="2">
    <source>
        <dbReference type="Proteomes" id="UP000789396"/>
    </source>
</evidence>
<dbReference type="Proteomes" id="UP000789396">
    <property type="component" value="Unassembled WGS sequence"/>
</dbReference>
<protein>
    <submittedName>
        <fullName evidence="1">5957_t:CDS:1</fullName>
    </submittedName>
</protein>
<name>A0A9N9J604_9GLOM</name>
<sequence length="400" mass="44025">NSLAFNTLDGYFAIAYMDFVGSSIPNNSTYNPIDPVMSLYVTIMKDGFNQQILIFQSYDKMLKSASILNCQAVTKFIKFSTSGSVIETGTVRSISSSNLTSAPGSIIQTTSANSISSSNLSSTPASANLTNSSLGIFGAGAIFMPLKFGGYIYYNNVPEEPIYICDIINSCDSFEVPENTQLRDSGVFDNNTVWLAMEVPLSQNSFISTKDATQFIKDYGFDNPAIVSTRPEQNATLTSLSSNNMNINITFFTPIVLSTGNLTIYQVINESNYLLRQTYPALNCTLIPDSKGVLCKVLSSTFNRIDSIYTIVLDNNFVQTLSFNEPLNGIKRDIWHVKTPECNIPINSDRLYLTGSIQPDSSRTKILVEFSVIKATDPSNEPSVQDIINDLNNMIKNKDT</sequence>
<dbReference type="EMBL" id="CAJVPZ010043946">
    <property type="protein sequence ID" value="CAG8766656.1"/>
    <property type="molecule type" value="Genomic_DNA"/>
</dbReference>
<reference evidence="1" key="1">
    <citation type="submission" date="2021-06" db="EMBL/GenBank/DDBJ databases">
        <authorList>
            <person name="Kallberg Y."/>
            <person name="Tangrot J."/>
            <person name="Rosling A."/>
        </authorList>
    </citation>
    <scope>NUCLEOTIDE SEQUENCE</scope>
    <source>
        <strain evidence="1">IN212</strain>
    </source>
</reference>
<feature type="non-terminal residue" evidence="1">
    <location>
        <position position="1"/>
    </location>
</feature>
<proteinExistence type="predicted"/>
<accession>A0A9N9J604</accession>
<feature type="non-terminal residue" evidence="1">
    <location>
        <position position="400"/>
    </location>
</feature>
<organism evidence="1 2">
    <name type="scientific">Racocetra fulgida</name>
    <dbReference type="NCBI Taxonomy" id="60492"/>
    <lineage>
        <taxon>Eukaryota</taxon>
        <taxon>Fungi</taxon>
        <taxon>Fungi incertae sedis</taxon>
        <taxon>Mucoromycota</taxon>
        <taxon>Glomeromycotina</taxon>
        <taxon>Glomeromycetes</taxon>
        <taxon>Diversisporales</taxon>
        <taxon>Gigasporaceae</taxon>
        <taxon>Racocetra</taxon>
    </lineage>
</organism>
<evidence type="ECO:0000313" key="1">
    <source>
        <dbReference type="EMBL" id="CAG8766656.1"/>
    </source>
</evidence>
<dbReference type="OrthoDB" id="2434781at2759"/>
<gene>
    <name evidence="1" type="ORF">RFULGI_LOCUS14746</name>
</gene>
<dbReference type="AlphaFoldDB" id="A0A9N9J604"/>
<keyword evidence="2" id="KW-1185">Reference proteome</keyword>
<comment type="caution">
    <text evidence="1">The sequence shown here is derived from an EMBL/GenBank/DDBJ whole genome shotgun (WGS) entry which is preliminary data.</text>
</comment>